<evidence type="ECO:0008006" key="4">
    <source>
        <dbReference type="Google" id="ProtNLM"/>
    </source>
</evidence>
<protein>
    <recommendedName>
        <fullName evidence="4">TraB family protein</fullName>
    </recommendedName>
</protein>
<reference evidence="2 3" key="1">
    <citation type="submission" date="2016-12" db="EMBL/GenBank/DDBJ databases">
        <authorList>
            <person name="Song W.-J."/>
            <person name="Kurnit D.M."/>
        </authorList>
    </citation>
    <scope>NUCLEOTIDE SEQUENCE [LARGE SCALE GENOMIC DNA]</scope>
    <source>
        <strain evidence="2 3">CGMCC 1.10808</strain>
    </source>
</reference>
<accession>A0A1M7T606</accession>
<dbReference type="PANTHER" id="PTHR40590:SF1">
    <property type="entry name" value="CYTOPLASMIC PROTEIN"/>
    <property type="match status" value="1"/>
</dbReference>
<evidence type="ECO:0000313" key="2">
    <source>
        <dbReference type="EMBL" id="SHN66146.1"/>
    </source>
</evidence>
<feature type="compositionally biased region" description="Low complexity" evidence="1">
    <location>
        <begin position="383"/>
        <end position="400"/>
    </location>
</feature>
<dbReference type="InterPro" id="IPR047111">
    <property type="entry name" value="YbaP-like"/>
</dbReference>
<dbReference type="RefSeq" id="WP_072747166.1">
    <property type="nucleotide sequence ID" value="NZ_FOHL01000004.1"/>
</dbReference>
<sequence length="400" mass="42529">MIFFLLGRSKRLRAALGALARAGAAARFCAAIWAALAAGFWAVADAAPAGAACAGRDLAAEMAASDPARLARIRAAAAAQPYHEGRLWRISRKGAPDSWIFGTFHSAEPAVAAPPPEALRALRAARVLMLEVTPEETARMQAALRARPDLLMDLGGPGLDALLNEEERALARRVFAAYGMEWDMARRLRPWFAQTMLAQPPCALAEAQGAPVLDARLAEAAAGLGKPVAGLETWRESLGALMEQSPDEQRAGLLQALALANRAEDFQRTAAALYLRDQTLMIWEFGRALTRQILPEAEAERSERAFWRRVVSERNARFLRAAADELARGGALIAVGALHLPGKDGMLALLAEQGYALTRIPVASTASAPATRESAPLAPGEDPLLAPAGRAPVAPVAPGR</sequence>
<dbReference type="CDD" id="cd14789">
    <property type="entry name" value="Tiki"/>
    <property type="match status" value="1"/>
</dbReference>
<proteinExistence type="predicted"/>
<keyword evidence="3" id="KW-1185">Reference proteome</keyword>
<dbReference type="EMBL" id="FRDL01000004">
    <property type="protein sequence ID" value="SHN66146.1"/>
    <property type="molecule type" value="Genomic_DNA"/>
</dbReference>
<dbReference type="Proteomes" id="UP000184066">
    <property type="component" value="Unassembled WGS sequence"/>
</dbReference>
<dbReference type="STRING" id="1189325.SAMN04488119_104215"/>
<gene>
    <name evidence="2" type="ORF">SAMN05216200_104215</name>
</gene>
<dbReference type="AlphaFoldDB" id="A0A1M7T606"/>
<dbReference type="PANTHER" id="PTHR40590">
    <property type="entry name" value="CYTOPLASMIC PROTEIN-RELATED"/>
    <property type="match status" value="1"/>
</dbReference>
<organism evidence="2 3">
    <name type="scientific">Oceanicella actignis</name>
    <dbReference type="NCBI Taxonomy" id="1189325"/>
    <lineage>
        <taxon>Bacteria</taxon>
        <taxon>Pseudomonadati</taxon>
        <taxon>Pseudomonadota</taxon>
        <taxon>Alphaproteobacteria</taxon>
        <taxon>Rhodobacterales</taxon>
        <taxon>Paracoccaceae</taxon>
        <taxon>Oceanicella</taxon>
    </lineage>
</organism>
<evidence type="ECO:0000256" key="1">
    <source>
        <dbReference type="SAM" id="MobiDB-lite"/>
    </source>
</evidence>
<feature type="region of interest" description="Disordered" evidence="1">
    <location>
        <begin position="368"/>
        <end position="400"/>
    </location>
</feature>
<dbReference type="InterPro" id="IPR002816">
    <property type="entry name" value="TraB/PrgY/GumN_fam"/>
</dbReference>
<dbReference type="OrthoDB" id="9806326at2"/>
<name>A0A1M7T606_9RHOB</name>
<dbReference type="Pfam" id="PF01963">
    <property type="entry name" value="TraB_PrgY_gumN"/>
    <property type="match status" value="1"/>
</dbReference>
<evidence type="ECO:0000313" key="3">
    <source>
        <dbReference type="Proteomes" id="UP000184066"/>
    </source>
</evidence>